<dbReference type="InterPro" id="IPR011009">
    <property type="entry name" value="Kinase-like_dom_sf"/>
</dbReference>
<evidence type="ECO:0000256" key="1">
    <source>
        <dbReference type="ARBA" id="ARBA00008874"/>
    </source>
</evidence>
<protein>
    <submittedName>
        <fullName evidence="10">Mitogen-activated protein kinase kinase kinase 15</fullName>
    </submittedName>
</protein>
<reference evidence="11" key="3">
    <citation type="journal article" date="2016" name="Gigascience">
        <title>De novo construction of an expanded transcriptome assembly for the western tarnished plant bug, Lygus hesperus.</title>
        <authorList>
            <person name="Tassone E.E."/>
            <person name="Geib S.M."/>
            <person name="Hall B."/>
            <person name="Fabrick J.A."/>
            <person name="Brent C.S."/>
            <person name="Hull J.J."/>
        </authorList>
    </citation>
    <scope>NUCLEOTIDE SEQUENCE</scope>
</reference>
<comment type="catalytic activity">
    <reaction evidence="8">
        <text>L-seryl-[protein] + ATP = O-phospho-L-seryl-[protein] + ADP + H(+)</text>
        <dbReference type="Rhea" id="RHEA:17989"/>
        <dbReference type="Rhea" id="RHEA-COMP:9863"/>
        <dbReference type="Rhea" id="RHEA-COMP:11604"/>
        <dbReference type="ChEBI" id="CHEBI:15378"/>
        <dbReference type="ChEBI" id="CHEBI:29999"/>
        <dbReference type="ChEBI" id="CHEBI:30616"/>
        <dbReference type="ChEBI" id="CHEBI:83421"/>
        <dbReference type="ChEBI" id="CHEBI:456216"/>
        <dbReference type="EC" id="2.7.11.1"/>
    </reaction>
</comment>
<evidence type="ECO:0000256" key="3">
    <source>
        <dbReference type="ARBA" id="ARBA00022679"/>
    </source>
</evidence>
<dbReference type="InterPro" id="IPR050629">
    <property type="entry name" value="STE20/SPS1-PAK"/>
</dbReference>
<dbReference type="GO" id="GO:0005524">
    <property type="term" value="F:ATP binding"/>
    <property type="evidence" value="ECO:0007669"/>
    <property type="project" value="UniProtKB-KW"/>
</dbReference>
<dbReference type="SUPFAM" id="SSF56112">
    <property type="entry name" value="Protein kinase-like (PK-like)"/>
    <property type="match status" value="1"/>
</dbReference>
<evidence type="ECO:0000313" key="10">
    <source>
        <dbReference type="EMBL" id="JAG20038.1"/>
    </source>
</evidence>
<evidence type="ECO:0000256" key="6">
    <source>
        <dbReference type="ARBA" id="ARBA00022840"/>
    </source>
</evidence>
<dbReference type="PANTHER" id="PTHR48012">
    <property type="entry name" value="STERILE20-LIKE KINASE, ISOFORM B-RELATED"/>
    <property type="match status" value="1"/>
</dbReference>
<feature type="domain" description="Protein kinase" evidence="9">
    <location>
        <begin position="1"/>
        <end position="101"/>
    </location>
</feature>
<evidence type="ECO:0000256" key="4">
    <source>
        <dbReference type="ARBA" id="ARBA00022741"/>
    </source>
</evidence>
<evidence type="ECO:0000256" key="2">
    <source>
        <dbReference type="ARBA" id="ARBA00022527"/>
    </source>
</evidence>
<sequence length="113" mass="12097">MSAGDIDDESGEVIGYSFPSDIWSLGCVAMEMITNKPPFSHLSGVKGPAGLTRYITSLHDIPDLSPLFGCKPCLIEFVSACLHPDPLSRSTAKELLHLSVFSEGNDEVTNSAL</sequence>
<dbReference type="InterPro" id="IPR000719">
    <property type="entry name" value="Prot_kinase_dom"/>
</dbReference>
<keyword evidence="4" id="KW-0547">Nucleotide-binding</keyword>
<keyword evidence="2" id="KW-0723">Serine/threonine-protein kinase</keyword>
<evidence type="ECO:0000313" key="11">
    <source>
        <dbReference type="EMBL" id="JAQ07818.1"/>
    </source>
</evidence>
<dbReference type="Pfam" id="PF00069">
    <property type="entry name" value="Pkinase"/>
    <property type="match status" value="1"/>
</dbReference>
<dbReference type="Gene3D" id="1.10.510.10">
    <property type="entry name" value="Transferase(Phosphotransferase) domain 1"/>
    <property type="match status" value="1"/>
</dbReference>
<dbReference type="GO" id="GO:0004674">
    <property type="term" value="F:protein serine/threonine kinase activity"/>
    <property type="evidence" value="ECO:0007669"/>
    <property type="project" value="UniProtKB-KW"/>
</dbReference>
<comment type="catalytic activity">
    <reaction evidence="7">
        <text>L-threonyl-[protein] + ATP = O-phospho-L-threonyl-[protein] + ADP + H(+)</text>
        <dbReference type="Rhea" id="RHEA:46608"/>
        <dbReference type="Rhea" id="RHEA-COMP:11060"/>
        <dbReference type="Rhea" id="RHEA-COMP:11605"/>
        <dbReference type="ChEBI" id="CHEBI:15378"/>
        <dbReference type="ChEBI" id="CHEBI:30013"/>
        <dbReference type="ChEBI" id="CHEBI:30616"/>
        <dbReference type="ChEBI" id="CHEBI:61977"/>
        <dbReference type="ChEBI" id="CHEBI:456216"/>
        <dbReference type="EC" id="2.7.11.1"/>
    </reaction>
</comment>
<dbReference type="EMBL" id="GBHO01023566">
    <property type="protein sequence ID" value="JAG20038.1"/>
    <property type="molecule type" value="Transcribed_RNA"/>
</dbReference>
<reference evidence="10" key="1">
    <citation type="journal article" date="2014" name="PLoS ONE">
        <title>Transcriptome-Based Identification of ABC Transporters in the Western Tarnished Plant Bug Lygus hesperus.</title>
        <authorList>
            <person name="Hull J.J."/>
            <person name="Chaney K."/>
            <person name="Geib S.M."/>
            <person name="Fabrick J.A."/>
            <person name="Brent C.S."/>
            <person name="Walsh D."/>
            <person name="Lavine L.C."/>
        </authorList>
    </citation>
    <scope>NUCLEOTIDE SEQUENCE</scope>
</reference>
<dbReference type="PANTHER" id="PTHR48012:SF10">
    <property type="entry name" value="FI20177P1"/>
    <property type="match status" value="1"/>
</dbReference>
<name>A0A0A9XML2_LYGHE</name>
<dbReference type="EMBL" id="GDHC01010811">
    <property type="protein sequence ID" value="JAQ07818.1"/>
    <property type="molecule type" value="Transcribed_RNA"/>
</dbReference>
<gene>
    <name evidence="10" type="primary">MAP3K15_4</name>
    <name evidence="11" type="synonym">MAP3K15_1</name>
    <name evidence="10" type="ORF">CM83_33336</name>
    <name evidence="11" type="ORF">g.12843</name>
</gene>
<accession>A0A0A9XML2</accession>
<keyword evidence="6" id="KW-0067">ATP-binding</keyword>
<organism evidence="10">
    <name type="scientific">Lygus hesperus</name>
    <name type="common">Western plant bug</name>
    <dbReference type="NCBI Taxonomy" id="30085"/>
    <lineage>
        <taxon>Eukaryota</taxon>
        <taxon>Metazoa</taxon>
        <taxon>Ecdysozoa</taxon>
        <taxon>Arthropoda</taxon>
        <taxon>Hexapoda</taxon>
        <taxon>Insecta</taxon>
        <taxon>Pterygota</taxon>
        <taxon>Neoptera</taxon>
        <taxon>Paraneoptera</taxon>
        <taxon>Hemiptera</taxon>
        <taxon>Heteroptera</taxon>
        <taxon>Panheteroptera</taxon>
        <taxon>Cimicomorpha</taxon>
        <taxon>Miridae</taxon>
        <taxon>Mirini</taxon>
        <taxon>Lygus</taxon>
    </lineage>
</organism>
<keyword evidence="3" id="KW-0808">Transferase</keyword>
<comment type="similarity">
    <text evidence="1">Belongs to the protein kinase superfamily. STE Ser/Thr protein kinase family. STE20 subfamily.</text>
</comment>
<evidence type="ECO:0000256" key="8">
    <source>
        <dbReference type="ARBA" id="ARBA00048679"/>
    </source>
</evidence>
<dbReference type="PROSITE" id="PS50011">
    <property type="entry name" value="PROTEIN_KINASE_DOM"/>
    <property type="match status" value="1"/>
</dbReference>
<dbReference type="AlphaFoldDB" id="A0A0A9XML2"/>
<keyword evidence="5 10" id="KW-0418">Kinase</keyword>
<dbReference type="GO" id="GO:0005737">
    <property type="term" value="C:cytoplasm"/>
    <property type="evidence" value="ECO:0007669"/>
    <property type="project" value="TreeGrafter"/>
</dbReference>
<reference evidence="10" key="2">
    <citation type="submission" date="2014-07" db="EMBL/GenBank/DDBJ databases">
        <authorList>
            <person name="Hull J."/>
        </authorList>
    </citation>
    <scope>NUCLEOTIDE SEQUENCE</scope>
</reference>
<evidence type="ECO:0000256" key="5">
    <source>
        <dbReference type="ARBA" id="ARBA00022777"/>
    </source>
</evidence>
<evidence type="ECO:0000256" key="7">
    <source>
        <dbReference type="ARBA" id="ARBA00047899"/>
    </source>
</evidence>
<evidence type="ECO:0000259" key="9">
    <source>
        <dbReference type="PROSITE" id="PS50011"/>
    </source>
</evidence>
<proteinExistence type="inferred from homology"/>